<keyword evidence="3" id="KW-1185">Reference proteome</keyword>
<dbReference type="InterPro" id="IPR011042">
    <property type="entry name" value="6-blade_b-propeller_TolB-like"/>
</dbReference>
<feature type="domain" description="SMP-30/Gluconolactonase/LRE-like region" evidence="1">
    <location>
        <begin position="15"/>
        <end position="288"/>
    </location>
</feature>
<reference evidence="2 3" key="1">
    <citation type="journal article" date="2019" name="Environ. Microbiol.">
        <title>Species interactions and distinct microbial communities in high Arctic permafrost affected cryosols are associated with the CH4 and CO2 gas fluxes.</title>
        <authorList>
            <person name="Altshuler I."/>
            <person name="Hamel J."/>
            <person name="Turney S."/>
            <person name="Magnuson E."/>
            <person name="Levesque R."/>
            <person name="Greer C."/>
            <person name="Whyte L.G."/>
        </authorList>
    </citation>
    <scope>NUCLEOTIDE SEQUENCE [LARGE SCALE GENOMIC DNA]</scope>
    <source>
        <strain evidence="2 3">S9.3B</strain>
    </source>
</reference>
<dbReference type="EMBL" id="RCZP01000026">
    <property type="protein sequence ID" value="TPG49935.1"/>
    <property type="molecule type" value="Genomic_DNA"/>
</dbReference>
<protein>
    <submittedName>
        <fullName evidence="2">SMP-30/gluconolactonase/LRE family protein</fullName>
    </submittedName>
</protein>
<organism evidence="2 3">
    <name type="scientific">Muricoccus nepalensis</name>
    <dbReference type="NCBI Taxonomy" id="1854500"/>
    <lineage>
        <taxon>Bacteria</taxon>
        <taxon>Pseudomonadati</taxon>
        <taxon>Pseudomonadota</taxon>
        <taxon>Alphaproteobacteria</taxon>
        <taxon>Acetobacterales</taxon>
        <taxon>Roseomonadaceae</taxon>
        <taxon>Muricoccus</taxon>
    </lineage>
</organism>
<proteinExistence type="predicted"/>
<dbReference type="OrthoDB" id="2633250at2"/>
<evidence type="ECO:0000313" key="3">
    <source>
        <dbReference type="Proteomes" id="UP000317078"/>
    </source>
</evidence>
<name>A0A502FKF0_9PROT</name>
<dbReference type="Pfam" id="PF08450">
    <property type="entry name" value="SGL"/>
    <property type="match status" value="1"/>
</dbReference>
<dbReference type="Gene3D" id="2.120.10.30">
    <property type="entry name" value="TolB, C-terminal domain"/>
    <property type="match status" value="1"/>
</dbReference>
<evidence type="ECO:0000313" key="2">
    <source>
        <dbReference type="EMBL" id="TPG49935.1"/>
    </source>
</evidence>
<dbReference type="Proteomes" id="UP000317078">
    <property type="component" value="Unassembled WGS sequence"/>
</dbReference>
<evidence type="ECO:0000259" key="1">
    <source>
        <dbReference type="Pfam" id="PF08450"/>
    </source>
</evidence>
<gene>
    <name evidence="2" type="ORF">EAH89_20485</name>
</gene>
<sequence length="307" mass="32024">MAVTGARVLAEGLRFPEGPVVLPDGRLALVEIAAGRVTAVGADGTKSVIATPGGGPNGLARGPDGMLYLCNNGGFEWIEGGGVLRPHGQPPDYAGGRIERIDPASGAVTRLYDACDGRPLRGPNDLVLDGQGGMWFTDLGKVRARDRDHGSVLWAALDGSRIVEAAHPVPGGANGIGLSPDGRTLYVAETETGRLWAFDILGPGSLRKDPWPSPHGGRLLLQTPGFRRLDSLAVTAAGNICVATLVEGEITTVSPDGEVLDVLRCDERMPTNICFGGEDRRTAYVTLSSTGRLLALPWPEPGLALAG</sequence>
<dbReference type="PANTHER" id="PTHR47572">
    <property type="entry name" value="LIPOPROTEIN-RELATED"/>
    <property type="match status" value="1"/>
</dbReference>
<accession>A0A502FKF0</accession>
<dbReference type="PANTHER" id="PTHR47572:SF5">
    <property type="entry name" value="BLR2277 PROTEIN"/>
    <property type="match status" value="1"/>
</dbReference>
<dbReference type="SUPFAM" id="SSF63829">
    <property type="entry name" value="Calcium-dependent phosphotriesterase"/>
    <property type="match status" value="1"/>
</dbReference>
<dbReference type="InterPro" id="IPR051262">
    <property type="entry name" value="SMP-30/CGR1_Lactonase"/>
</dbReference>
<comment type="caution">
    <text evidence="2">The sequence shown here is derived from an EMBL/GenBank/DDBJ whole genome shotgun (WGS) entry which is preliminary data.</text>
</comment>
<dbReference type="InterPro" id="IPR013658">
    <property type="entry name" value="SGL"/>
</dbReference>
<dbReference type="AlphaFoldDB" id="A0A502FKF0"/>